<proteinExistence type="predicted"/>
<keyword evidence="1" id="KW-0315">Glutamine amidotransferase</keyword>
<dbReference type="SUPFAM" id="SSF52317">
    <property type="entry name" value="Class I glutamine amidotransferase-like"/>
    <property type="match status" value="1"/>
</dbReference>
<dbReference type="EC" id="2.4.2.-" evidence="1"/>
<evidence type="ECO:0000313" key="2">
    <source>
        <dbReference type="Proteomes" id="UP000789845"/>
    </source>
</evidence>
<gene>
    <name evidence="1" type="ORF">NEOCIP111885_00799</name>
</gene>
<comment type="caution">
    <text evidence="1">The sequence shown here is derived from an EMBL/GenBank/DDBJ whole genome shotgun (WGS) entry which is preliminary data.</text>
</comment>
<dbReference type="PROSITE" id="PS51273">
    <property type="entry name" value="GATASE_TYPE_1"/>
    <property type="match status" value="1"/>
</dbReference>
<keyword evidence="1" id="KW-0328">Glycosyltransferase</keyword>
<dbReference type="GO" id="GO:0033969">
    <property type="term" value="F:gamma-glutamyl-gamma-aminobutyrate hydrolase activity"/>
    <property type="evidence" value="ECO:0007669"/>
    <property type="project" value="TreeGrafter"/>
</dbReference>
<dbReference type="CDD" id="cd01745">
    <property type="entry name" value="GATase1_2"/>
    <property type="match status" value="1"/>
</dbReference>
<dbReference type="InterPro" id="IPR029062">
    <property type="entry name" value="Class_I_gatase-like"/>
</dbReference>
<dbReference type="FunFam" id="3.40.50.880:FF:000030">
    <property type="entry name" value="Gamma-glutamyl-gamma-aminobutyrate hydrolase PuuD"/>
    <property type="match status" value="1"/>
</dbReference>
<dbReference type="InterPro" id="IPR044668">
    <property type="entry name" value="PuuD-like"/>
</dbReference>
<keyword evidence="2" id="KW-1185">Reference proteome</keyword>
<dbReference type="AlphaFoldDB" id="A0A9C7G7B4"/>
<protein>
    <submittedName>
        <fullName evidence="1">Glutamine amidotransferase</fullName>
        <ecNumber evidence="1">2.4.2.-</ecNumber>
    </submittedName>
</protein>
<dbReference type="InterPro" id="IPR011697">
    <property type="entry name" value="Peptidase_C26"/>
</dbReference>
<evidence type="ECO:0000313" key="1">
    <source>
        <dbReference type="EMBL" id="CAG9607109.1"/>
    </source>
</evidence>
<dbReference type="GO" id="GO:0006598">
    <property type="term" value="P:polyamine catabolic process"/>
    <property type="evidence" value="ECO:0007669"/>
    <property type="project" value="TreeGrafter"/>
</dbReference>
<dbReference type="Gene3D" id="3.40.50.880">
    <property type="match status" value="1"/>
</dbReference>
<keyword evidence="1" id="KW-0808">Transferase</keyword>
<name>A0A9C7G7B4_9BACI</name>
<dbReference type="PANTHER" id="PTHR43235:SF1">
    <property type="entry name" value="GLUTAMINE AMIDOTRANSFERASE PB2B2.05-RELATED"/>
    <property type="match status" value="1"/>
</dbReference>
<dbReference type="PANTHER" id="PTHR43235">
    <property type="entry name" value="GLUTAMINE AMIDOTRANSFERASE PB2B2.05-RELATED"/>
    <property type="match status" value="1"/>
</dbReference>
<dbReference type="GO" id="GO:0016757">
    <property type="term" value="F:glycosyltransferase activity"/>
    <property type="evidence" value="ECO:0007669"/>
    <property type="project" value="UniProtKB-KW"/>
</dbReference>
<dbReference type="GO" id="GO:0005829">
    <property type="term" value="C:cytosol"/>
    <property type="evidence" value="ECO:0007669"/>
    <property type="project" value="TreeGrafter"/>
</dbReference>
<dbReference type="Pfam" id="PF07722">
    <property type="entry name" value="Peptidase_C26"/>
    <property type="match status" value="1"/>
</dbReference>
<dbReference type="EMBL" id="CAKJTG010000004">
    <property type="protein sequence ID" value="CAG9607109.1"/>
    <property type="molecule type" value="Genomic_DNA"/>
</dbReference>
<dbReference type="Proteomes" id="UP000789845">
    <property type="component" value="Unassembled WGS sequence"/>
</dbReference>
<accession>A0A9C7G7B4</accession>
<sequence>MLMLSMRKPIIGVTSHVELDYKHSLSSDYIKAIIDAGGVPVILPIWLDSDVKQLANMLDGLVVTGGGDIDPTFFGEEPHPQLGIISPGRDSFEIAMINKMLELDKPILAICRGIQILNIALGGDMYQDIYSQNNETLLQHTQKATRSHLAHYVNVEENSLLAAIAGQTQFKVNTYHHQAVRNVPKPLIISGVASDGIIEAIESKEHKFVLGVQWHPEALAVNGDEIGKKIFIEFIMKC</sequence>
<organism evidence="1 2">
    <name type="scientific">Pseudoneobacillus rhizosphaerae</name>
    <dbReference type="NCBI Taxonomy" id="2880968"/>
    <lineage>
        <taxon>Bacteria</taxon>
        <taxon>Bacillati</taxon>
        <taxon>Bacillota</taxon>
        <taxon>Bacilli</taxon>
        <taxon>Bacillales</taxon>
        <taxon>Bacillaceae</taxon>
        <taxon>Pseudoneobacillus</taxon>
    </lineage>
</organism>
<reference evidence="1" key="1">
    <citation type="submission" date="2021-10" db="EMBL/GenBank/DDBJ databases">
        <authorList>
            <person name="Criscuolo A."/>
        </authorList>
    </citation>
    <scope>NUCLEOTIDE SEQUENCE</scope>
    <source>
        <strain evidence="1">CIP111885</strain>
    </source>
</reference>